<accession>A0A7C4E203</accession>
<feature type="domain" description="Metallo-beta-lactamase" evidence="1">
    <location>
        <begin position="23"/>
        <end position="223"/>
    </location>
</feature>
<dbReference type="PANTHER" id="PTHR43546">
    <property type="entry name" value="UPF0173 METAL-DEPENDENT HYDROLASE MJ1163-RELATED"/>
    <property type="match status" value="1"/>
</dbReference>
<proteinExistence type="predicted"/>
<sequence length="270" mass="30190">MSEIIINFIGHASFSIKWRNEVIYIDPWLKTPLESGAGNSPVSPIGLEDVKDATVVLVSHGHIDHLGHAIEIVKKTGACLVCTPEVGMYADIYGIPYDSEPDEKAGRKYWMYPINVGGSCTINKVTYTAVPAFHSSSIMHYDYIKNKTRYPDAPVGYIITPEDGPVIYFSGDTGVSMEMHMIQELYSPEICIMTAGGQYNMGVREFAYACKILKPKLAIPCHYDTFPRQRLDKEKLKQAVSVMSPSTKLVFLNPGESLRYATEHSWVVER</sequence>
<dbReference type="AlphaFoldDB" id="A0A7C4E203"/>
<reference evidence="3" key="1">
    <citation type="journal article" date="2020" name="mSystems">
        <title>Genome- and Community-Level Interaction Insights into Carbon Utilization and Element Cycling Functions of Hydrothermarchaeota in Hydrothermal Sediment.</title>
        <authorList>
            <person name="Zhou Z."/>
            <person name="Liu Y."/>
            <person name="Xu W."/>
            <person name="Pan J."/>
            <person name="Luo Z.H."/>
            <person name="Li M."/>
        </authorList>
    </citation>
    <scope>NUCLEOTIDE SEQUENCE [LARGE SCALE GENOMIC DNA]</scope>
    <source>
        <strain evidence="4">SpSt-1073</strain>
        <strain evidence="3">SpSt-613</strain>
        <strain evidence="2">SpSt-669</strain>
    </source>
</reference>
<dbReference type="EMBL" id="DRXG01000039">
    <property type="protein sequence ID" value="HHN52074.1"/>
    <property type="molecule type" value="Genomic_DNA"/>
</dbReference>
<keyword evidence="3" id="KW-0378">Hydrolase</keyword>
<dbReference type="EMBL" id="DTAD01000034">
    <property type="protein sequence ID" value="HGN90236.1"/>
    <property type="molecule type" value="Genomic_DNA"/>
</dbReference>
<organism evidence="3">
    <name type="scientific">Caldiarchaeum subterraneum</name>
    <dbReference type="NCBI Taxonomy" id="311458"/>
    <lineage>
        <taxon>Archaea</taxon>
        <taxon>Nitrososphaerota</taxon>
        <taxon>Candidatus Caldarchaeales</taxon>
        <taxon>Candidatus Caldarchaeaceae</taxon>
        <taxon>Candidatus Caldarchaeum</taxon>
    </lineage>
</organism>
<gene>
    <name evidence="4" type="ORF">ENM30_02045</name>
    <name evidence="3" type="ORF">ENT82_03785</name>
    <name evidence="2" type="ORF">ENU43_00115</name>
</gene>
<comment type="caution">
    <text evidence="3">The sequence shown here is derived from an EMBL/GenBank/DDBJ whole genome shotgun (WGS) entry which is preliminary data.</text>
</comment>
<dbReference type="InterPro" id="IPR001279">
    <property type="entry name" value="Metallo-B-lactamas"/>
</dbReference>
<dbReference type="Gene3D" id="3.60.15.10">
    <property type="entry name" value="Ribonuclease Z/Hydroxyacylglutathione hydrolase-like"/>
    <property type="match status" value="1"/>
</dbReference>
<evidence type="ECO:0000259" key="1">
    <source>
        <dbReference type="Pfam" id="PF12706"/>
    </source>
</evidence>
<evidence type="ECO:0000313" key="3">
    <source>
        <dbReference type="EMBL" id="HGN90236.1"/>
    </source>
</evidence>
<dbReference type="InterPro" id="IPR050114">
    <property type="entry name" value="UPF0173_UPF0282_UlaG_hydrolase"/>
</dbReference>
<name>A0A7C4E203_CALS0</name>
<evidence type="ECO:0000313" key="2">
    <source>
        <dbReference type="EMBL" id="HGL40066.1"/>
    </source>
</evidence>
<dbReference type="Pfam" id="PF12706">
    <property type="entry name" value="Lactamase_B_2"/>
    <property type="match status" value="1"/>
</dbReference>
<dbReference type="GO" id="GO:0016787">
    <property type="term" value="F:hydrolase activity"/>
    <property type="evidence" value="ECO:0007669"/>
    <property type="project" value="UniProtKB-KW"/>
</dbReference>
<evidence type="ECO:0000313" key="4">
    <source>
        <dbReference type="EMBL" id="HHN52074.1"/>
    </source>
</evidence>
<dbReference type="EMBL" id="DTCM01000003">
    <property type="protein sequence ID" value="HGL40066.1"/>
    <property type="molecule type" value="Genomic_DNA"/>
</dbReference>
<dbReference type="SUPFAM" id="SSF56281">
    <property type="entry name" value="Metallo-hydrolase/oxidoreductase"/>
    <property type="match status" value="1"/>
</dbReference>
<protein>
    <submittedName>
        <fullName evidence="3">Metal-dependent hydrolase</fullName>
    </submittedName>
</protein>
<dbReference type="InterPro" id="IPR036866">
    <property type="entry name" value="RibonucZ/Hydroxyglut_hydro"/>
</dbReference>
<dbReference type="PANTHER" id="PTHR43546:SF3">
    <property type="entry name" value="UPF0173 METAL-DEPENDENT HYDROLASE MJ1163"/>
    <property type="match status" value="1"/>
</dbReference>
<dbReference type="NCBIfam" id="NF001911">
    <property type="entry name" value="PRK00685.1"/>
    <property type="match status" value="1"/>
</dbReference>